<evidence type="ECO:0000313" key="1">
    <source>
        <dbReference type="EMBL" id="JAH21906.1"/>
    </source>
</evidence>
<dbReference type="AlphaFoldDB" id="A0A0E9QY98"/>
<reference evidence="1" key="2">
    <citation type="journal article" date="2015" name="Fish Shellfish Immunol.">
        <title>Early steps in the European eel (Anguilla anguilla)-Vibrio vulnificus interaction in the gills: Role of the RtxA13 toxin.</title>
        <authorList>
            <person name="Callol A."/>
            <person name="Pajuelo D."/>
            <person name="Ebbesson L."/>
            <person name="Teles M."/>
            <person name="MacKenzie S."/>
            <person name="Amaro C."/>
        </authorList>
    </citation>
    <scope>NUCLEOTIDE SEQUENCE</scope>
</reference>
<protein>
    <submittedName>
        <fullName evidence="1">Uncharacterized protein</fullName>
    </submittedName>
</protein>
<reference evidence="1" key="1">
    <citation type="submission" date="2014-11" db="EMBL/GenBank/DDBJ databases">
        <authorList>
            <person name="Amaro Gonzalez C."/>
        </authorList>
    </citation>
    <scope>NUCLEOTIDE SEQUENCE</scope>
</reference>
<name>A0A0E9QY98_ANGAN</name>
<sequence length="68" mass="7796">MSLRNRGSSGEWFLPGHYPQTLLRFSYVYSALKKTPLSSGDWQTVFFSGYEPHPSLLLTSLNFQHSND</sequence>
<dbReference type="EMBL" id="GBXM01086671">
    <property type="protein sequence ID" value="JAH21906.1"/>
    <property type="molecule type" value="Transcribed_RNA"/>
</dbReference>
<organism evidence="1">
    <name type="scientific">Anguilla anguilla</name>
    <name type="common">European freshwater eel</name>
    <name type="synonym">Muraena anguilla</name>
    <dbReference type="NCBI Taxonomy" id="7936"/>
    <lineage>
        <taxon>Eukaryota</taxon>
        <taxon>Metazoa</taxon>
        <taxon>Chordata</taxon>
        <taxon>Craniata</taxon>
        <taxon>Vertebrata</taxon>
        <taxon>Euteleostomi</taxon>
        <taxon>Actinopterygii</taxon>
        <taxon>Neopterygii</taxon>
        <taxon>Teleostei</taxon>
        <taxon>Anguilliformes</taxon>
        <taxon>Anguillidae</taxon>
        <taxon>Anguilla</taxon>
    </lineage>
</organism>
<accession>A0A0E9QY98</accession>
<proteinExistence type="predicted"/>